<evidence type="ECO:0000256" key="17">
    <source>
        <dbReference type="ARBA" id="ARBA00023145"/>
    </source>
</evidence>
<name>A0AAD9R4U4_ACRCE</name>
<dbReference type="Pfam" id="PF04389">
    <property type="entry name" value="Peptidase_M28"/>
    <property type="match status" value="1"/>
</dbReference>
<sequence length="480" mass="52238">MSIMKYRIFTSCCPFLFVLSLSFAITINAASYKAVNAVKVSSKVKSEVASHQEDAQKIIDFLTKGPGKGEVYNRLASFVDTFGSRVAGSSNLERSIDYVLGELKKDGLDNVHGENVMVSHWVRGKESAHMIMPRNQTIALLGLGSSVGTPTDGITAEVLVVASFDDLHAKASEVKGKIVVFNEKWVNYQVTVAYRSKGASEVAKLGGLASLIRSVTPFSIYSPHAGQQSYEKGVRKIPTACITIEDAEMMARMTARGTKVVVNLKMEAKSLPPSVSRNTVAEIRGSKYPEQVVLVSGHLDSWDVGQGAMDDGAGAFISWKALSVIRQLGLKPKRTMRMVMWTAEEEGVLGAQEYYNRHKASAGNFSLVMESDYGTFTPLGLRFKGSEKASAIMREVMKLLQPINASELMLGPVGGDIVFWVNEGVPAGSLKTANSKYYFFHHTSGDTMAVEDPDSLDLCTALWAVVAYTVADLEDMLPRS</sequence>
<evidence type="ECO:0000256" key="12">
    <source>
        <dbReference type="ARBA" id="ARBA00022801"/>
    </source>
</evidence>
<proteinExistence type="inferred from homology"/>
<keyword evidence="10" id="KW-0479">Metal-binding</keyword>
<evidence type="ECO:0000256" key="9">
    <source>
        <dbReference type="ARBA" id="ARBA00022670"/>
    </source>
</evidence>
<dbReference type="InterPro" id="IPR039866">
    <property type="entry name" value="CPQ"/>
</dbReference>
<evidence type="ECO:0000256" key="6">
    <source>
        <dbReference type="ARBA" id="ARBA00014116"/>
    </source>
</evidence>
<keyword evidence="9" id="KW-0645">Protease</keyword>
<organism evidence="23 24">
    <name type="scientific">Acropora cervicornis</name>
    <name type="common">Staghorn coral</name>
    <dbReference type="NCBI Taxonomy" id="6130"/>
    <lineage>
        <taxon>Eukaryota</taxon>
        <taxon>Metazoa</taxon>
        <taxon>Cnidaria</taxon>
        <taxon>Anthozoa</taxon>
        <taxon>Hexacorallia</taxon>
        <taxon>Scleractinia</taxon>
        <taxon>Astrocoeniina</taxon>
        <taxon>Acroporidae</taxon>
        <taxon>Acropora</taxon>
    </lineage>
</organism>
<evidence type="ECO:0000256" key="10">
    <source>
        <dbReference type="ARBA" id="ARBA00022723"/>
    </source>
</evidence>
<evidence type="ECO:0000256" key="16">
    <source>
        <dbReference type="ARBA" id="ARBA00023049"/>
    </source>
</evidence>
<evidence type="ECO:0000256" key="13">
    <source>
        <dbReference type="ARBA" id="ARBA00022824"/>
    </source>
</evidence>
<dbReference type="GO" id="GO:0070573">
    <property type="term" value="F:metallodipeptidase activity"/>
    <property type="evidence" value="ECO:0007669"/>
    <property type="project" value="InterPro"/>
</dbReference>
<evidence type="ECO:0000256" key="2">
    <source>
        <dbReference type="ARBA" id="ARBA00004371"/>
    </source>
</evidence>
<protein>
    <recommendedName>
        <fullName evidence="6">Carboxypeptidase Q</fullName>
    </recommendedName>
    <alternativeName>
        <fullName evidence="21">Plasma glutamate carboxypeptidase</fullName>
    </alternativeName>
</protein>
<dbReference type="GO" id="GO:0005764">
    <property type="term" value="C:lysosome"/>
    <property type="evidence" value="ECO:0007669"/>
    <property type="project" value="UniProtKB-SubCell"/>
</dbReference>
<keyword evidence="12" id="KW-0378">Hydrolase</keyword>
<keyword evidence="8 23" id="KW-0121">Carboxypeptidase</keyword>
<keyword evidence="24" id="KW-1185">Reference proteome</keyword>
<dbReference type="GO" id="GO:0046872">
    <property type="term" value="F:metal ion binding"/>
    <property type="evidence" value="ECO:0007669"/>
    <property type="project" value="UniProtKB-KW"/>
</dbReference>
<keyword evidence="18" id="KW-0325">Glycoprotein</keyword>
<evidence type="ECO:0000256" key="7">
    <source>
        <dbReference type="ARBA" id="ARBA00022525"/>
    </source>
</evidence>
<dbReference type="GO" id="GO:0005794">
    <property type="term" value="C:Golgi apparatus"/>
    <property type="evidence" value="ECO:0007669"/>
    <property type="project" value="UniProtKB-SubCell"/>
</dbReference>
<keyword evidence="14" id="KW-0862">Zinc</keyword>
<evidence type="ECO:0000256" key="21">
    <source>
        <dbReference type="ARBA" id="ARBA00033328"/>
    </source>
</evidence>
<keyword evidence="15" id="KW-0333">Golgi apparatus</keyword>
<comment type="similarity">
    <text evidence="5">Belongs to the peptidase M28 family.</text>
</comment>
<dbReference type="FunFam" id="3.50.30.30:FF:000009">
    <property type="entry name" value="Carboxypeptidase Q"/>
    <property type="match status" value="1"/>
</dbReference>
<evidence type="ECO:0000256" key="11">
    <source>
        <dbReference type="ARBA" id="ARBA00022729"/>
    </source>
</evidence>
<dbReference type="Gene3D" id="3.50.30.30">
    <property type="match status" value="1"/>
</dbReference>
<evidence type="ECO:0000313" key="23">
    <source>
        <dbReference type="EMBL" id="KAK2573148.1"/>
    </source>
</evidence>
<reference evidence="23" key="1">
    <citation type="journal article" date="2023" name="G3 (Bethesda)">
        <title>Whole genome assembly and annotation of the endangered Caribbean coral Acropora cervicornis.</title>
        <authorList>
            <person name="Selwyn J.D."/>
            <person name="Vollmer S.V."/>
        </authorList>
    </citation>
    <scope>NUCLEOTIDE SEQUENCE</scope>
    <source>
        <strain evidence="23">K2</strain>
    </source>
</reference>
<dbReference type="GO" id="GO:0004180">
    <property type="term" value="F:carboxypeptidase activity"/>
    <property type="evidence" value="ECO:0007669"/>
    <property type="project" value="UniProtKB-KW"/>
</dbReference>
<feature type="domain" description="Peptidase M28" evidence="22">
    <location>
        <begin position="278"/>
        <end position="465"/>
    </location>
</feature>
<dbReference type="EMBL" id="JARQWQ010000003">
    <property type="protein sequence ID" value="KAK2573148.1"/>
    <property type="molecule type" value="Genomic_DNA"/>
</dbReference>
<evidence type="ECO:0000256" key="1">
    <source>
        <dbReference type="ARBA" id="ARBA00004240"/>
    </source>
</evidence>
<dbReference type="Gene3D" id="3.40.630.10">
    <property type="entry name" value="Zn peptidases"/>
    <property type="match status" value="1"/>
</dbReference>
<comment type="subcellular location">
    <subcellularLocation>
        <location evidence="1">Endoplasmic reticulum</location>
    </subcellularLocation>
    <subcellularLocation>
        <location evidence="3">Golgi apparatus</location>
    </subcellularLocation>
    <subcellularLocation>
        <location evidence="2">Lysosome</location>
    </subcellularLocation>
    <subcellularLocation>
        <location evidence="4">Secreted</location>
    </subcellularLocation>
</comment>
<evidence type="ECO:0000256" key="20">
    <source>
        <dbReference type="ARBA" id="ARBA00025833"/>
    </source>
</evidence>
<dbReference type="SUPFAM" id="SSF53187">
    <property type="entry name" value="Zn-dependent exopeptidases"/>
    <property type="match status" value="1"/>
</dbReference>
<dbReference type="Proteomes" id="UP001249851">
    <property type="component" value="Unassembled WGS sequence"/>
</dbReference>
<dbReference type="PANTHER" id="PTHR12053">
    <property type="entry name" value="PROTEASE FAMILY M28 PLASMA GLUTAMATE CARBOXYPEPTIDASE-RELATED"/>
    <property type="match status" value="1"/>
</dbReference>
<keyword evidence="13" id="KW-0256">Endoplasmic reticulum</keyword>
<dbReference type="CDD" id="cd03883">
    <property type="entry name" value="M28_Pgcp_like"/>
    <property type="match status" value="1"/>
</dbReference>
<evidence type="ECO:0000256" key="3">
    <source>
        <dbReference type="ARBA" id="ARBA00004555"/>
    </source>
</evidence>
<dbReference type="FunFam" id="3.40.630.10:FF:000036">
    <property type="entry name" value="Carboxypeptidase Q"/>
    <property type="match status" value="1"/>
</dbReference>
<evidence type="ECO:0000256" key="18">
    <source>
        <dbReference type="ARBA" id="ARBA00023180"/>
    </source>
</evidence>
<evidence type="ECO:0000256" key="8">
    <source>
        <dbReference type="ARBA" id="ARBA00022645"/>
    </source>
</evidence>
<keyword evidence="16" id="KW-0482">Metalloprotease</keyword>
<dbReference type="GO" id="GO:0043171">
    <property type="term" value="P:peptide catabolic process"/>
    <property type="evidence" value="ECO:0007669"/>
    <property type="project" value="TreeGrafter"/>
</dbReference>
<evidence type="ECO:0000256" key="14">
    <source>
        <dbReference type="ARBA" id="ARBA00022833"/>
    </source>
</evidence>
<dbReference type="AlphaFoldDB" id="A0AAD9R4U4"/>
<evidence type="ECO:0000256" key="5">
    <source>
        <dbReference type="ARBA" id="ARBA00010918"/>
    </source>
</evidence>
<evidence type="ECO:0000313" key="24">
    <source>
        <dbReference type="Proteomes" id="UP001249851"/>
    </source>
</evidence>
<keyword evidence="17" id="KW-0865">Zymogen</keyword>
<keyword evidence="7" id="KW-0964">Secreted</keyword>
<dbReference type="InterPro" id="IPR007484">
    <property type="entry name" value="Peptidase_M28"/>
</dbReference>
<evidence type="ECO:0000259" key="22">
    <source>
        <dbReference type="Pfam" id="PF04389"/>
    </source>
</evidence>
<dbReference type="GO" id="GO:0005783">
    <property type="term" value="C:endoplasmic reticulum"/>
    <property type="evidence" value="ECO:0007669"/>
    <property type="project" value="UniProtKB-SubCell"/>
</dbReference>
<evidence type="ECO:0000256" key="15">
    <source>
        <dbReference type="ARBA" id="ARBA00023034"/>
    </source>
</evidence>
<evidence type="ECO:0000256" key="19">
    <source>
        <dbReference type="ARBA" id="ARBA00023228"/>
    </source>
</evidence>
<accession>A0AAD9R4U4</accession>
<evidence type="ECO:0000256" key="4">
    <source>
        <dbReference type="ARBA" id="ARBA00004613"/>
    </source>
</evidence>
<comment type="subunit">
    <text evidence="20">Homodimer. The monomeric form is inactive while the homodimer is active.</text>
</comment>
<gene>
    <name evidence="23" type="ORF">P5673_002195</name>
</gene>
<keyword evidence="11" id="KW-0732">Signal</keyword>
<dbReference type="PANTHER" id="PTHR12053:SF3">
    <property type="entry name" value="CARBOXYPEPTIDASE Q"/>
    <property type="match status" value="1"/>
</dbReference>
<dbReference type="GO" id="GO:0005615">
    <property type="term" value="C:extracellular space"/>
    <property type="evidence" value="ECO:0007669"/>
    <property type="project" value="TreeGrafter"/>
</dbReference>
<keyword evidence="19" id="KW-0458">Lysosome</keyword>
<reference evidence="23" key="2">
    <citation type="journal article" date="2023" name="Science">
        <title>Genomic signatures of disease resistance in endangered staghorn corals.</title>
        <authorList>
            <person name="Vollmer S.V."/>
            <person name="Selwyn J.D."/>
            <person name="Despard B.A."/>
            <person name="Roesel C.L."/>
        </authorList>
    </citation>
    <scope>NUCLEOTIDE SEQUENCE</scope>
    <source>
        <strain evidence="23">K2</strain>
    </source>
</reference>
<dbReference type="GO" id="GO:0006508">
    <property type="term" value="P:proteolysis"/>
    <property type="evidence" value="ECO:0007669"/>
    <property type="project" value="UniProtKB-KW"/>
</dbReference>
<comment type="caution">
    <text evidence="23">The sequence shown here is derived from an EMBL/GenBank/DDBJ whole genome shotgun (WGS) entry which is preliminary data.</text>
</comment>